<accession>S7P482</accession>
<protein>
    <submittedName>
        <fullName evidence="2">ATP-binding cassette sub-family A member 8</fullName>
    </submittedName>
</protein>
<dbReference type="AlphaFoldDB" id="S7P482"/>
<feature type="transmembrane region" description="Helical" evidence="1">
    <location>
        <begin position="31"/>
        <end position="49"/>
    </location>
</feature>
<keyword evidence="2" id="KW-0547">Nucleotide-binding</keyword>
<name>S7P482_MYOBR</name>
<dbReference type="EMBL" id="KE161707">
    <property type="protein sequence ID" value="EPQ05003.1"/>
    <property type="molecule type" value="Genomic_DNA"/>
</dbReference>
<dbReference type="GO" id="GO:0005524">
    <property type="term" value="F:ATP binding"/>
    <property type="evidence" value="ECO:0007669"/>
    <property type="project" value="UniProtKB-KW"/>
</dbReference>
<keyword evidence="1" id="KW-0812">Transmembrane</keyword>
<keyword evidence="1" id="KW-0472">Membrane</keyword>
<evidence type="ECO:0000256" key="1">
    <source>
        <dbReference type="SAM" id="Phobius"/>
    </source>
</evidence>
<keyword evidence="1" id="KW-1133">Transmembrane helix</keyword>
<evidence type="ECO:0000313" key="2">
    <source>
        <dbReference type="EMBL" id="EPQ05003.1"/>
    </source>
</evidence>
<keyword evidence="2" id="KW-0067">ATP-binding</keyword>
<keyword evidence="3" id="KW-1185">Reference proteome</keyword>
<sequence>MSKRERSVCQQTWALLCKNLLRKWRMKRESLMEWLSLLLLLLSLYLYPIRHEVTDFSSLPTMDLGRVDSFNLSTFMIAYTPLTNITQQIMKKVALASLINVAHCTILGTRLPTASAGAGRDCSAPPGAALLPPEAGGSHADSMGGGRESSHFCWSMEGLVQIPWEAVLREAGPPSPLRACTQLQRLQASPLSLSVSVLARAASKPSRSGSRATGMAASGSRGCRLACCPAFRSNVCPTSQHGSVVEHQPMKQEVTVRLPGQGTCPGCGFNPQCET</sequence>
<evidence type="ECO:0000313" key="3">
    <source>
        <dbReference type="Proteomes" id="UP000052978"/>
    </source>
</evidence>
<dbReference type="Proteomes" id="UP000052978">
    <property type="component" value="Unassembled WGS sequence"/>
</dbReference>
<organism evidence="2 3">
    <name type="scientific">Myotis brandtii</name>
    <name type="common">Brandt's bat</name>
    <dbReference type="NCBI Taxonomy" id="109478"/>
    <lineage>
        <taxon>Eukaryota</taxon>
        <taxon>Metazoa</taxon>
        <taxon>Chordata</taxon>
        <taxon>Craniata</taxon>
        <taxon>Vertebrata</taxon>
        <taxon>Euteleostomi</taxon>
        <taxon>Mammalia</taxon>
        <taxon>Eutheria</taxon>
        <taxon>Laurasiatheria</taxon>
        <taxon>Chiroptera</taxon>
        <taxon>Yangochiroptera</taxon>
        <taxon>Vespertilionidae</taxon>
        <taxon>Myotis</taxon>
    </lineage>
</organism>
<proteinExistence type="predicted"/>
<reference evidence="2 3" key="1">
    <citation type="journal article" date="2013" name="Nat. Commun.">
        <title>Genome analysis reveals insights into physiology and longevity of the Brandt's bat Myotis brandtii.</title>
        <authorList>
            <person name="Seim I."/>
            <person name="Fang X."/>
            <person name="Xiong Z."/>
            <person name="Lobanov A.V."/>
            <person name="Huang Z."/>
            <person name="Ma S."/>
            <person name="Feng Y."/>
            <person name="Turanov A.A."/>
            <person name="Zhu Y."/>
            <person name="Lenz T.L."/>
            <person name="Gerashchenko M.V."/>
            <person name="Fan D."/>
            <person name="Hee Yim S."/>
            <person name="Yao X."/>
            <person name="Jordan D."/>
            <person name="Xiong Y."/>
            <person name="Ma Y."/>
            <person name="Lyapunov A.N."/>
            <person name="Chen G."/>
            <person name="Kulakova O.I."/>
            <person name="Sun Y."/>
            <person name="Lee S.G."/>
            <person name="Bronson R.T."/>
            <person name="Moskalev A.A."/>
            <person name="Sunyaev S.R."/>
            <person name="Zhang G."/>
            <person name="Krogh A."/>
            <person name="Wang J."/>
            <person name="Gladyshev V.N."/>
        </authorList>
    </citation>
    <scope>NUCLEOTIDE SEQUENCE [LARGE SCALE GENOMIC DNA]</scope>
</reference>
<gene>
    <name evidence="2" type="ORF">D623_10030306</name>
</gene>